<feature type="domain" description="PDZ" evidence="5">
    <location>
        <begin position="34"/>
        <end position="61"/>
    </location>
</feature>
<comment type="subcellular location">
    <subcellularLocation>
        <location evidence="1">Cell projection</location>
    </subcellularLocation>
</comment>
<dbReference type="InterPro" id="IPR001478">
    <property type="entry name" value="PDZ"/>
</dbReference>
<gene>
    <name evidence="6" type="ORF">PYX00_010651</name>
</gene>
<evidence type="ECO:0000256" key="4">
    <source>
        <dbReference type="SAM" id="MobiDB-lite"/>
    </source>
</evidence>
<feature type="compositionally biased region" description="Low complexity" evidence="4">
    <location>
        <begin position="370"/>
        <end position="389"/>
    </location>
</feature>
<accession>A0AAW2HGI8</accession>
<keyword evidence="2" id="KW-0677">Repeat</keyword>
<sequence>MRRPRRFGCALRDGSRVPVPSRRLRHELIVSSLLQVGDQIIRINGLSVEDATHQEVLQLAQTHHQLTLTVKSVGLIPVKDKSEDPLTWKVVENGGCVEDQPLTTVGSDIDRIRIEIPENCQLGCGICKGPDWRPGIFIQYTKPNSLARKCGLQPGDQILQCNRISFLQIDFSYAVSVLKNTRVLDLVLKKGSGIDLFPGESSGYSSSSSIADEAVNQPTSKTKRLSIVAEESDDRYHRKTCHCKHPRNGTLKSSGSIDSVFDCVPDGDGSRYRERSKSIEILTDANFKKTVTFKNHENVTRTLLNIKPRDSCHHCLVGNQTVIKIESNDVGRDIPAAPSMSVEKKIGESLISVEVHRSNEKCSSEKSAIEKSPSSSSFSSGSSLSSAISREIQRRNERKLKGAPAVRQERPELKPPNRQNRHQHDLLIAELKKKQGIEEKTSNVSTQTDADKATSTNVSTLLDYATRPACAHGRLRLSRFESFTRFGQRIFPKSCFAPRLVFMQKSRFIVSN</sequence>
<evidence type="ECO:0000256" key="2">
    <source>
        <dbReference type="ARBA" id="ARBA00022737"/>
    </source>
</evidence>
<reference evidence="6" key="1">
    <citation type="journal article" date="2024" name="Gigascience">
        <title>Chromosome-level genome of the poultry shaft louse Menopon gallinae provides insight into the host-switching and adaptive evolution of parasitic lice.</title>
        <authorList>
            <person name="Xu Y."/>
            <person name="Ma L."/>
            <person name="Liu S."/>
            <person name="Liang Y."/>
            <person name="Liu Q."/>
            <person name="He Z."/>
            <person name="Tian L."/>
            <person name="Duan Y."/>
            <person name="Cai W."/>
            <person name="Li H."/>
            <person name="Song F."/>
        </authorList>
    </citation>
    <scope>NUCLEOTIDE SEQUENCE</scope>
    <source>
        <strain evidence="6">Cailab_2023a</strain>
    </source>
</reference>
<evidence type="ECO:0000256" key="1">
    <source>
        <dbReference type="ARBA" id="ARBA00004316"/>
    </source>
</evidence>
<dbReference type="InterPro" id="IPR051844">
    <property type="entry name" value="USH2_Complex_Protein"/>
</dbReference>
<dbReference type="SMART" id="SM00228">
    <property type="entry name" value="PDZ"/>
    <property type="match status" value="2"/>
</dbReference>
<organism evidence="6">
    <name type="scientific">Menopon gallinae</name>
    <name type="common">poultry shaft louse</name>
    <dbReference type="NCBI Taxonomy" id="328185"/>
    <lineage>
        <taxon>Eukaryota</taxon>
        <taxon>Metazoa</taxon>
        <taxon>Ecdysozoa</taxon>
        <taxon>Arthropoda</taxon>
        <taxon>Hexapoda</taxon>
        <taxon>Insecta</taxon>
        <taxon>Pterygota</taxon>
        <taxon>Neoptera</taxon>
        <taxon>Paraneoptera</taxon>
        <taxon>Psocodea</taxon>
        <taxon>Troctomorpha</taxon>
        <taxon>Phthiraptera</taxon>
        <taxon>Amblycera</taxon>
        <taxon>Menoponidae</taxon>
        <taxon>Menopon</taxon>
    </lineage>
</organism>
<proteinExistence type="predicted"/>
<feature type="domain" description="PDZ" evidence="5">
    <location>
        <begin position="111"/>
        <end position="181"/>
    </location>
</feature>
<dbReference type="GO" id="GO:0005929">
    <property type="term" value="C:cilium"/>
    <property type="evidence" value="ECO:0007669"/>
    <property type="project" value="TreeGrafter"/>
</dbReference>
<dbReference type="GO" id="GO:0032426">
    <property type="term" value="C:stereocilium tip"/>
    <property type="evidence" value="ECO:0007669"/>
    <property type="project" value="TreeGrafter"/>
</dbReference>
<dbReference type="SUPFAM" id="SSF50156">
    <property type="entry name" value="PDZ domain-like"/>
    <property type="match status" value="2"/>
</dbReference>
<dbReference type="Pfam" id="PF00595">
    <property type="entry name" value="PDZ"/>
    <property type="match status" value="2"/>
</dbReference>
<dbReference type="Gene3D" id="2.30.42.10">
    <property type="match status" value="2"/>
</dbReference>
<keyword evidence="3" id="KW-0966">Cell projection</keyword>
<dbReference type="InterPro" id="IPR036034">
    <property type="entry name" value="PDZ_sf"/>
</dbReference>
<dbReference type="PANTHER" id="PTHR23116:SF36">
    <property type="entry name" value="HARMONIN"/>
    <property type="match status" value="1"/>
</dbReference>
<dbReference type="PANTHER" id="PTHR23116">
    <property type="entry name" value="PDZ DOMAIN CONTAINING WHIRLIN AND HARMONIN-RELATED"/>
    <property type="match status" value="1"/>
</dbReference>
<dbReference type="GO" id="GO:0005886">
    <property type="term" value="C:plasma membrane"/>
    <property type="evidence" value="ECO:0007669"/>
    <property type="project" value="TreeGrafter"/>
</dbReference>
<dbReference type="AlphaFoldDB" id="A0AAW2HGI8"/>
<dbReference type="EMBL" id="JARGDH010000005">
    <property type="protein sequence ID" value="KAL0268842.1"/>
    <property type="molecule type" value="Genomic_DNA"/>
</dbReference>
<name>A0AAW2HGI8_9NEOP</name>
<dbReference type="GO" id="GO:0002142">
    <property type="term" value="C:stereocilia ankle link complex"/>
    <property type="evidence" value="ECO:0007669"/>
    <property type="project" value="TreeGrafter"/>
</dbReference>
<evidence type="ECO:0000259" key="5">
    <source>
        <dbReference type="PROSITE" id="PS50106"/>
    </source>
</evidence>
<dbReference type="PROSITE" id="PS50106">
    <property type="entry name" value="PDZ"/>
    <property type="match status" value="2"/>
</dbReference>
<evidence type="ECO:0000313" key="6">
    <source>
        <dbReference type="EMBL" id="KAL0268842.1"/>
    </source>
</evidence>
<feature type="compositionally biased region" description="Basic and acidic residues" evidence="4">
    <location>
        <begin position="357"/>
        <end position="369"/>
    </location>
</feature>
<comment type="caution">
    <text evidence="6">The sequence shown here is derived from an EMBL/GenBank/DDBJ whole genome shotgun (WGS) entry which is preliminary data.</text>
</comment>
<feature type="region of interest" description="Disordered" evidence="4">
    <location>
        <begin position="357"/>
        <end position="422"/>
    </location>
</feature>
<protein>
    <recommendedName>
        <fullName evidence="5">PDZ domain-containing protein</fullName>
    </recommendedName>
</protein>
<evidence type="ECO:0000256" key="3">
    <source>
        <dbReference type="ARBA" id="ARBA00023273"/>
    </source>
</evidence>